<dbReference type="Proteomes" id="UP000326936">
    <property type="component" value="Plasmid pTHAF100_a"/>
</dbReference>
<keyword evidence="1" id="KW-0732">Signal</keyword>
<dbReference type="EMBL" id="CP045351">
    <property type="protein sequence ID" value="QFT28350.1"/>
    <property type="molecule type" value="Genomic_DNA"/>
</dbReference>
<dbReference type="KEGG" id="vaq:FIV01_18310"/>
<evidence type="ECO:0000313" key="3">
    <source>
        <dbReference type="Proteomes" id="UP000326936"/>
    </source>
</evidence>
<dbReference type="InterPro" id="IPR036909">
    <property type="entry name" value="Cyt_c-like_dom_sf"/>
</dbReference>
<feature type="signal peptide" evidence="1">
    <location>
        <begin position="1"/>
        <end position="17"/>
    </location>
</feature>
<protein>
    <recommendedName>
        <fullName evidence="4">Cytochrome c domain-containing protein</fullName>
    </recommendedName>
</protein>
<geneLocation type="plasmid" evidence="3">
    <name>pthaf100_a</name>
</geneLocation>
<accession>A0A5P9CQ72</accession>
<gene>
    <name evidence="2" type="ORF">FIV01_18310</name>
</gene>
<evidence type="ECO:0008006" key="4">
    <source>
        <dbReference type="Google" id="ProtNLM"/>
    </source>
</evidence>
<dbReference type="SUPFAM" id="SSF46626">
    <property type="entry name" value="Cytochrome c"/>
    <property type="match status" value="1"/>
</dbReference>
<dbReference type="GO" id="GO:0020037">
    <property type="term" value="F:heme binding"/>
    <property type="evidence" value="ECO:0007669"/>
    <property type="project" value="InterPro"/>
</dbReference>
<keyword evidence="3" id="KW-1185">Reference proteome</keyword>
<proteinExistence type="predicted"/>
<dbReference type="RefSeq" id="WP_152432358.1">
    <property type="nucleotide sequence ID" value="NZ_CBCSDK010000026.1"/>
</dbReference>
<dbReference type="Gene3D" id="1.10.760.10">
    <property type="entry name" value="Cytochrome c-like domain"/>
    <property type="match status" value="1"/>
</dbReference>
<dbReference type="GO" id="GO:0009055">
    <property type="term" value="F:electron transfer activity"/>
    <property type="evidence" value="ECO:0007669"/>
    <property type="project" value="InterPro"/>
</dbReference>
<dbReference type="AlphaFoldDB" id="A0A5P9CQ72"/>
<evidence type="ECO:0000313" key="2">
    <source>
        <dbReference type="EMBL" id="QFT28350.1"/>
    </source>
</evidence>
<name>A0A5P9CQ72_9VIBR</name>
<organism evidence="2 3">
    <name type="scientific">Vibrio aquimaris</name>
    <dbReference type="NCBI Taxonomy" id="2587862"/>
    <lineage>
        <taxon>Bacteria</taxon>
        <taxon>Pseudomonadati</taxon>
        <taxon>Pseudomonadota</taxon>
        <taxon>Gammaproteobacteria</taxon>
        <taxon>Vibrionales</taxon>
        <taxon>Vibrionaceae</taxon>
        <taxon>Vibrio</taxon>
    </lineage>
</organism>
<feature type="chain" id="PRO_5024990055" description="Cytochrome c domain-containing protein" evidence="1">
    <location>
        <begin position="18"/>
        <end position="196"/>
    </location>
</feature>
<keyword evidence="2" id="KW-0614">Plasmid</keyword>
<reference evidence="2 3" key="1">
    <citation type="submission" date="2019-10" db="EMBL/GenBank/DDBJ databases">
        <title>Complete genome sequence of Vibrio sp. strain THAF100, isolated from non-filtered water from the water column of tank 6 of a marine aquarium containing stony-coral fragments. Water maintained at 26 degree C.</title>
        <authorList>
            <person name="Ruckert C."/>
            <person name="Franco A."/>
            <person name="Kalinowski J."/>
            <person name="Glaeser S."/>
        </authorList>
    </citation>
    <scope>NUCLEOTIDE SEQUENCE [LARGE SCALE GENOMIC DNA]</scope>
    <source>
        <strain evidence="2 3">THAF100</strain>
        <plasmid evidence="3">pthaf100_a</plasmid>
    </source>
</reference>
<sequence precursor="true">MKVLIGLCVLFSAFAHAEFNSITLPADTTKLKPSDLPGYELARSKCHLCHSMDYVFYQPPRQGFDEWTKEMIKMRNAYGAPISLEEAKYIAAYLAVAYGSAKEDDPEIAELTKSYNRKKVYKYQNLDVKELMDSNECIVCDVDDKTLLDIKHKYEGKPDAVDRLGHAIKTGKVNGHAPPFNRNESEAIADYILNLE</sequence>
<evidence type="ECO:0000256" key="1">
    <source>
        <dbReference type="SAM" id="SignalP"/>
    </source>
</evidence>
<dbReference type="OrthoDB" id="9814063at2"/>